<evidence type="ECO:0000256" key="9">
    <source>
        <dbReference type="ARBA" id="ARBA00029447"/>
    </source>
</evidence>
<proteinExistence type="inferred from homology"/>
<sequence length="657" mass="71494">MKFLSKISITKKLIISFLIILTVPSFVIGGMSYTTAKENFEKQTMLSMSASTTVLNGIIDQQLGAKATDVDYFANIFSASSYATENIEATRTKLAEYISLHPEVEGIYIGGADKTFIREPNLQMPDGYDPTERTWYQEAVQKSGQLIITAPYESSSTKNMVVTIAKQTPDGQGVVGLNLNLESITKLTKMIHIGEKGYAIVLDQNQQVVSHPSIKGGKKIEASWVTPIYEKDNGTVSYKENSDEKKLSFTTNKKTGWKTIAVMFEDEVTKAAEPVFLKTLMIVIIAVMSGSALIYFMTLSITKPLGRIVTSAKKISDGDLTEEIPVHSKDEIGQLAESFNDMATSIRNIIIQMNESSGRLAASSEELTASVNQANDATEEITTAMDQVASGAQSQSEGVEEGVALLQEVNKAIMHVTQSSETISTSSTYARQKAEEGGAYVEQTVSQMESIHQSVTQSDDVIKLLDEKSKQIGAILEVIQSIAQQTNLLALNAAIEAARAGEHGRGFAIVADEVRKLAEQTGQSSGEIAKLITEITADIHETVKSMGEVKHEVQHGIEVVQKTKTSFVDILKVTNEIVSQITTMTTTTKHMGENANDVTNAIDEIAAAAEENTVSVQNVAASSEEQMHSMQEISSAAKQLSHMAEELQSMIEQFKLK</sequence>
<dbReference type="CDD" id="cd12912">
    <property type="entry name" value="PDC2_MCP_like"/>
    <property type="match status" value="1"/>
</dbReference>
<dbReference type="CDD" id="cd06225">
    <property type="entry name" value="HAMP"/>
    <property type="match status" value="1"/>
</dbReference>
<dbReference type="Pfam" id="PF00015">
    <property type="entry name" value="MCPsignal"/>
    <property type="match status" value="1"/>
</dbReference>
<comment type="function">
    <text evidence="10">Chemotactic-signal transducers respond to changes in the concentration of attractants and repellents in the environment, transduce a signal from the outside to the inside of the cell, and facilitate sensory adaptation through the variation of the level of methylation.</text>
</comment>
<keyword evidence="12" id="KW-0175">Coiled coil</keyword>
<dbReference type="PROSITE" id="PS50111">
    <property type="entry name" value="CHEMOTAXIS_TRANSDUC_2"/>
    <property type="match status" value="1"/>
</dbReference>
<dbReference type="RefSeq" id="WP_034642424.1">
    <property type="nucleotide sequence ID" value="NZ_CBCSJC010000022.1"/>
</dbReference>
<name>A0A073JUG4_9BACI</name>
<keyword evidence="5" id="KW-0812">Transmembrane</keyword>
<dbReference type="SUPFAM" id="SSF103190">
    <property type="entry name" value="Sensory domain-like"/>
    <property type="match status" value="1"/>
</dbReference>
<dbReference type="GO" id="GO:0007165">
    <property type="term" value="P:signal transduction"/>
    <property type="evidence" value="ECO:0007669"/>
    <property type="project" value="UniProtKB-KW"/>
</dbReference>
<dbReference type="PROSITE" id="PS50885">
    <property type="entry name" value="HAMP"/>
    <property type="match status" value="1"/>
</dbReference>
<dbReference type="PANTHER" id="PTHR32089:SF114">
    <property type="entry name" value="METHYL-ACCEPTING CHEMOTAXIS PROTEIN MCPB"/>
    <property type="match status" value="1"/>
</dbReference>
<dbReference type="Gene3D" id="3.30.450.20">
    <property type="entry name" value="PAS domain"/>
    <property type="match status" value="2"/>
</dbReference>
<dbReference type="AlphaFoldDB" id="A0A073JUG4"/>
<keyword evidence="6" id="KW-1133">Transmembrane helix</keyword>
<comment type="caution">
    <text evidence="15">The sequence shown here is derived from an EMBL/GenBank/DDBJ whole genome shotgun (WGS) entry which is preliminary data.</text>
</comment>
<gene>
    <name evidence="15" type="ORF">BAMA_10955</name>
</gene>
<evidence type="ECO:0000256" key="12">
    <source>
        <dbReference type="SAM" id="Coils"/>
    </source>
</evidence>
<evidence type="ECO:0000259" key="14">
    <source>
        <dbReference type="PROSITE" id="PS50885"/>
    </source>
</evidence>
<dbReference type="CDD" id="cd11386">
    <property type="entry name" value="MCP_signal"/>
    <property type="match status" value="1"/>
</dbReference>
<dbReference type="OrthoDB" id="9760371at2"/>
<evidence type="ECO:0000256" key="11">
    <source>
        <dbReference type="PROSITE-ProRule" id="PRU00284"/>
    </source>
</evidence>
<feature type="domain" description="HAMP" evidence="14">
    <location>
        <begin position="299"/>
        <end position="351"/>
    </location>
</feature>
<feature type="coiled-coil region" evidence="12">
    <location>
        <begin position="630"/>
        <end position="657"/>
    </location>
</feature>
<dbReference type="GO" id="GO:0006935">
    <property type="term" value="P:chemotaxis"/>
    <property type="evidence" value="ECO:0007669"/>
    <property type="project" value="UniProtKB-KW"/>
</dbReference>
<dbReference type="GO" id="GO:0005886">
    <property type="term" value="C:plasma membrane"/>
    <property type="evidence" value="ECO:0007669"/>
    <property type="project" value="UniProtKB-SubCell"/>
</dbReference>
<evidence type="ECO:0000313" key="15">
    <source>
        <dbReference type="EMBL" id="KEK17867.1"/>
    </source>
</evidence>
<evidence type="ECO:0000256" key="4">
    <source>
        <dbReference type="ARBA" id="ARBA00022500"/>
    </source>
</evidence>
<keyword evidence="7" id="KW-0472">Membrane</keyword>
<dbReference type="EMBL" id="JOTN01000021">
    <property type="protein sequence ID" value="KEK17867.1"/>
    <property type="molecule type" value="Genomic_DNA"/>
</dbReference>
<dbReference type="InterPro" id="IPR004089">
    <property type="entry name" value="MCPsignal_dom"/>
</dbReference>
<organism evidence="15 16">
    <name type="scientific">Bacillus manliponensis</name>
    <dbReference type="NCBI Taxonomy" id="574376"/>
    <lineage>
        <taxon>Bacteria</taxon>
        <taxon>Bacillati</taxon>
        <taxon>Bacillota</taxon>
        <taxon>Bacilli</taxon>
        <taxon>Bacillales</taxon>
        <taxon>Bacillaceae</taxon>
        <taxon>Bacillus</taxon>
        <taxon>Bacillus cereus group</taxon>
    </lineage>
</organism>
<reference evidence="15 16" key="1">
    <citation type="submission" date="2014-06" db="EMBL/GenBank/DDBJ databases">
        <title>Draft genome sequence of Bacillus manliponensis JCM 15802 (MCCC 1A00708).</title>
        <authorList>
            <person name="Lai Q."/>
            <person name="Liu Y."/>
            <person name="Shao Z."/>
        </authorList>
    </citation>
    <scope>NUCLEOTIDE SEQUENCE [LARGE SCALE GENOMIC DNA]</scope>
    <source>
        <strain evidence="15 16">JCM 15802</strain>
    </source>
</reference>
<dbReference type="InterPro" id="IPR003660">
    <property type="entry name" value="HAMP_dom"/>
</dbReference>
<evidence type="ECO:0000256" key="3">
    <source>
        <dbReference type="ARBA" id="ARBA00022481"/>
    </source>
</evidence>
<evidence type="ECO:0000256" key="2">
    <source>
        <dbReference type="ARBA" id="ARBA00022475"/>
    </source>
</evidence>
<dbReference type="SUPFAM" id="SSF58104">
    <property type="entry name" value="Methyl-accepting chemotaxis protein (MCP) signaling domain"/>
    <property type="match status" value="1"/>
</dbReference>
<keyword evidence="3" id="KW-0488">Methylation</keyword>
<dbReference type="eggNOG" id="COG0840">
    <property type="taxonomic scope" value="Bacteria"/>
</dbReference>
<comment type="subcellular location">
    <subcellularLocation>
        <location evidence="1">Cell membrane</location>
        <topology evidence="1">Multi-pass membrane protein</topology>
    </subcellularLocation>
</comment>
<evidence type="ECO:0000256" key="5">
    <source>
        <dbReference type="ARBA" id="ARBA00022692"/>
    </source>
</evidence>
<keyword evidence="8 11" id="KW-0807">Transducer</keyword>
<dbReference type="InterPro" id="IPR033479">
    <property type="entry name" value="dCache_1"/>
</dbReference>
<accession>A0A073JUG4</accession>
<dbReference type="FunFam" id="1.10.8.500:FF:000002">
    <property type="entry name" value="Methyl-accepting chemotaxis protein"/>
    <property type="match status" value="1"/>
</dbReference>
<dbReference type="FunFam" id="3.30.450.20:FF:000048">
    <property type="entry name" value="Methyl-accepting chemotaxis protein"/>
    <property type="match status" value="1"/>
</dbReference>
<keyword evidence="2" id="KW-1003">Cell membrane</keyword>
<keyword evidence="4" id="KW-0145">Chemotaxis</keyword>
<dbReference type="STRING" id="574376.BAMA_10955"/>
<dbReference type="Gene3D" id="1.10.8.500">
    <property type="entry name" value="HAMP domain in histidine kinase"/>
    <property type="match status" value="1"/>
</dbReference>
<dbReference type="Pfam" id="PF02743">
    <property type="entry name" value="dCache_1"/>
    <property type="match status" value="1"/>
</dbReference>
<dbReference type="FunFam" id="1.10.287.950:FF:000003">
    <property type="entry name" value="Methyl-accepting chemotaxis protein"/>
    <property type="match status" value="1"/>
</dbReference>
<dbReference type="Gene3D" id="1.10.287.950">
    <property type="entry name" value="Methyl-accepting chemotaxis protein"/>
    <property type="match status" value="1"/>
</dbReference>
<dbReference type="Pfam" id="PF00672">
    <property type="entry name" value="HAMP"/>
    <property type="match status" value="1"/>
</dbReference>
<dbReference type="SMART" id="SM00283">
    <property type="entry name" value="MA"/>
    <property type="match status" value="1"/>
</dbReference>
<dbReference type="Proteomes" id="UP000027822">
    <property type="component" value="Unassembled WGS sequence"/>
</dbReference>
<dbReference type="CDD" id="cd18773">
    <property type="entry name" value="PDC1_HK_sensor"/>
    <property type="match status" value="1"/>
</dbReference>
<protein>
    <submittedName>
        <fullName evidence="15">Chemotaxis protein</fullName>
    </submittedName>
</protein>
<evidence type="ECO:0000259" key="13">
    <source>
        <dbReference type="PROSITE" id="PS50111"/>
    </source>
</evidence>
<comment type="similarity">
    <text evidence="9">Belongs to the methyl-accepting chemotaxis (MCP) protein family.</text>
</comment>
<evidence type="ECO:0000256" key="10">
    <source>
        <dbReference type="ARBA" id="ARBA00058128"/>
    </source>
</evidence>
<evidence type="ECO:0000256" key="7">
    <source>
        <dbReference type="ARBA" id="ARBA00023136"/>
    </source>
</evidence>
<keyword evidence="16" id="KW-1185">Reference proteome</keyword>
<dbReference type="InterPro" id="IPR029151">
    <property type="entry name" value="Sensor-like_sf"/>
</dbReference>
<evidence type="ECO:0000313" key="16">
    <source>
        <dbReference type="Proteomes" id="UP000027822"/>
    </source>
</evidence>
<evidence type="ECO:0000256" key="1">
    <source>
        <dbReference type="ARBA" id="ARBA00004651"/>
    </source>
</evidence>
<dbReference type="SMART" id="SM00304">
    <property type="entry name" value="HAMP"/>
    <property type="match status" value="2"/>
</dbReference>
<evidence type="ECO:0000256" key="6">
    <source>
        <dbReference type="ARBA" id="ARBA00022989"/>
    </source>
</evidence>
<feature type="domain" description="Methyl-accepting transducer" evidence="13">
    <location>
        <begin position="370"/>
        <end position="606"/>
    </location>
</feature>
<evidence type="ECO:0000256" key="8">
    <source>
        <dbReference type="ARBA" id="ARBA00023224"/>
    </source>
</evidence>
<dbReference type="PANTHER" id="PTHR32089">
    <property type="entry name" value="METHYL-ACCEPTING CHEMOTAXIS PROTEIN MCPB"/>
    <property type="match status" value="1"/>
</dbReference>